<accession>A0A0F9I971</accession>
<organism evidence="1">
    <name type="scientific">marine sediment metagenome</name>
    <dbReference type="NCBI Taxonomy" id="412755"/>
    <lineage>
        <taxon>unclassified sequences</taxon>
        <taxon>metagenomes</taxon>
        <taxon>ecological metagenomes</taxon>
    </lineage>
</organism>
<gene>
    <name evidence="1" type="ORF">LCGC14_1687910</name>
</gene>
<dbReference type="AlphaFoldDB" id="A0A0F9I971"/>
<dbReference type="EMBL" id="LAZR01014719">
    <property type="protein sequence ID" value="KKM16229.1"/>
    <property type="molecule type" value="Genomic_DNA"/>
</dbReference>
<reference evidence="1" key="1">
    <citation type="journal article" date="2015" name="Nature">
        <title>Complex archaea that bridge the gap between prokaryotes and eukaryotes.</title>
        <authorList>
            <person name="Spang A."/>
            <person name="Saw J.H."/>
            <person name="Jorgensen S.L."/>
            <person name="Zaremba-Niedzwiedzka K."/>
            <person name="Martijn J."/>
            <person name="Lind A.E."/>
            <person name="van Eijk R."/>
            <person name="Schleper C."/>
            <person name="Guy L."/>
            <person name="Ettema T.J."/>
        </authorList>
    </citation>
    <scope>NUCLEOTIDE SEQUENCE</scope>
</reference>
<name>A0A0F9I971_9ZZZZ</name>
<sequence length="159" mass="18332">MTRAALLKTIPSPVRAYILRTGKSPSEDMLRKNGYGVITDGLYKWVATHDQHVLKFAHAPRNSRMIDQEIDHYESLNREQRRIVVPMFSVVPGISIVVRVLVDDPAKREIQKWDGMALLIKWVMKDMGVLWDDDHGGNIGFMPERCYPVIIDLDFLERT</sequence>
<comment type="caution">
    <text evidence="1">The sequence shown here is derived from an EMBL/GenBank/DDBJ whole genome shotgun (WGS) entry which is preliminary data.</text>
</comment>
<evidence type="ECO:0000313" key="1">
    <source>
        <dbReference type="EMBL" id="KKM16229.1"/>
    </source>
</evidence>
<protein>
    <submittedName>
        <fullName evidence="1">Uncharacterized protein</fullName>
    </submittedName>
</protein>
<proteinExistence type="predicted"/>